<dbReference type="SMART" id="SM00850">
    <property type="entry name" value="LytTR"/>
    <property type="match status" value="1"/>
</dbReference>
<dbReference type="Pfam" id="PF00072">
    <property type="entry name" value="Response_reg"/>
    <property type="match status" value="1"/>
</dbReference>
<dbReference type="PANTHER" id="PTHR37299">
    <property type="entry name" value="TRANSCRIPTIONAL REGULATOR-RELATED"/>
    <property type="match status" value="1"/>
</dbReference>
<dbReference type="GO" id="GO:0000156">
    <property type="term" value="F:phosphorelay response regulator activity"/>
    <property type="evidence" value="ECO:0007669"/>
    <property type="project" value="InterPro"/>
</dbReference>
<dbReference type="GO" id="GO:0003677">
    <property type="term" value="F:DNA binding"/>
    <property type="evidence" value="ECO:0007669"/>
    <property type="project" value="InterPro"/>
</dbReference>
<dbReference type="PROSITE" id="PS50110">
    <property type="entry name" value="RESPONSE_REGULATORY"/>
    <property type="match status" value="1"/>
</dbReference>
<accession>A0A6L6TLG6</accession>
<protein>
    <submittedName>
        <fullName evidence="1">Response regulator transcription factor</fullName>
    </submittedName>
</protein>
<evidence type="ECO:0000313" key="1">
    <source>
        <dbReference type="EMBL" id="MBF1129224.1"/>
    </source>
</evidence>
<dbReference type="PROSITE" id="PS50930">
    <property type="entry name" value="HTH_LYTTR"/>
    <property type="match status" value="1"/>
</dbReference>
<organism evidence="1 2">
    <name type="scientific">Dialister invisus</name>
    <dbReference type="NCBI Taxonomy" id="218538"/>
    <lineage>
        <taxon>Bacteria</taxon>
        <taxon>Bacillati</taxon>
        <taxon>Bacillota</taxon>
        <taxon>Negativicutes</taxon>
        <taxon>Veillonellales</taxon>
        <taxon>Veillonellaceae</taxon>
        <taxon>Dialister</taxon>
    </lineage>
</organism>
<dbReference type="Pfam" id="PF04397">
    <property type="entry name" value="LytTR"/>
    <property type="match status" value="1"/>
</dbReference>
<dbReference type="Gene3D" id="2.40.50.1020">
    <property type="entry name" value="LytTr DNA-binding domain"/>
    <property type="match status" value="1"/>
</dbReference>
<dbReference type="InterPro" id="IPR046947">
    <property type="entry name" value="LytR-like"/>
</dbReference>
<evidence type="ECO:0000313" key="2">
    <source>
        <dbReference type="Proteomes" id="UP000757890"/>
    </source>
</evidence>
<dbReference type="Proteomes" id="UP000757890">
    <property type="component" value="Unassembled WGS sequence"/>
</dbReference>
<reference evidence="1" key="1">
    <citation type="submission" date="2020-04" db="EMBL/GenBank/DDBJ databases">
        <title>Deep metagenomics examines the oral microbiome during advanced dental caries in children, revealing novel taxa and co-occurrences with host molecules.</title>
        <authorList>
            <person name="Baker J.L."/>
            <person name="Morton J.T."/>
            <person name="Dinis M."/>
            <person name="Alvarez R."/>
            <person name="Tran N.C."/>
            <person name="Knight R."/>
            <person name="Edlund A."/>
        </authorList>
    </citation>
    <scope>NUCLEOTIDE SEQUENCE</scope>
    <source>
        <strain evidence="1">JCVI_32_bin.14</strain>
    </source>
</reference>
<proteinExistence type="predicted"/>
<dbReference type="AlphaFoldDB" id="A0A6L6TLG6"/>
<dbReference type="InterPro" id="IPR001789">
    <property type="entry name" value="Sig_transdc_resp-reg_receiver"/>
</dbReference>
<dbReference type="InterPro" id="IPR011006">
    <property type="entry name" value="CheY-like_superfamily"/>
</dbReference>
<name>A0A6L6TLG6_9FIRM</name>
<dbReference type="RefSeq" id="WP_022026672.1">
    <property type="nucleotide sequence ID" value="NZ_DBGCDW010000020.1"/>
</dbReference>
<dbReference type="Gene3D" id="3.40.50.2300">
    <property type="match status" value="1"/>
</dbReference>
<dbReference type="SMART" id="SM00448">
    <property type="entry name" value="REC"/>
    <property type="match status" value="1"/>
</dbReference>
<comment type="caution">
    <text evidence="1">The sequence shown here is derived from an EMBL/GenBank/DDBJ whole genome shotgun (WGS) entry which is preliminary data.</text>
</comment>
<sequence length="250" mass="28535">MEIKVLVADDELPARGELKYQLASMPHVNVIGECANGKEVISFLETHPQVDLLFLDIEMPIMNGLEAAQKIIDMNHSVKIVFATGYSQFALQAFELEAFDYILKPYDEERIAKTIQRLFDSIMQRENGTASGEIINARSRISLQTKNKTLILSPAKEIVLISTEKSDNSLFYTTEGIIRSKMTLRDAEALLAEQGFFRTHKGYIVNLSMIYKIETQDNGTLLLTMNHYPKEKVPVSRHYIKDFRTVMHMK</sequence>
<dbReference type="InterPro" id="IPR007492">
    <property type="entry name" value="LytTR_DNA-bd_dom"/>
</dbReference>
<gene>
    <name evidence="1" type="ORF">HXL70_04165</name>
</gene>
<dbReference type="SUPFAM" id="SSF52172">
    <property type="entry name" value="CheY-like"/>
    <property type="match status" value="1"/>
</dbReference>
<dbReference type="PANTHER" id="PTHR37299:SF1">
    <property type="entry name" value="STAGE 0 SPORULATION PROTEIN A HOMOLOG"/>
    <property type="match status" value="1"/>
</dbReference>
<dbReference type="EMBL" id="JABZMK010000015">
    <property type="protein sequence ID" value="MBF1129224.1"/>
    <property type="molecule type" value="Genomic_DNA"/>
</dbReference>